<dbReference type="GO" id="GO:0016020">
    <property type="term" value="C:membrane"/>
    <property type="evidence" value="ECO:0007669"/>
    <property type="project" value="UniProtKB-SubCell"/>
</dbReference>
<gene>
    <name evidence="11" type="ORF">CP98_03309</name>
    <name evidence="12" type="ORF">N5J77_11140</name>
</gene>
<dbReference type="PROSITE" id="PS51354">
    <property type="entry name" value="GLUTAREDOXIN_2"/>
    <property type="match status" value="1"/>
</dbReference>
<keyword evidence="7 8" id="KW-0472">Membrane</keyword>
<evidence type="ECO:0000256" key="7">
    <source>
        <dbReference type="ARBA" id="ARBA00023136"/>
    </source>
</evidence>
<evidence type="ECO:0000256" key="5">
    <source>
        <dbReference type="ARBA" id="ARBA00022692"/>
    </source>
</evidence>
<feature type="transmembrane region" description="Helical" evidence="8">
    <location>
        <begin position="124"/>
        <end position="145"/>
    </location>
</feature>
<comment type="function">
    <text evidence="1">May be specifically involved in the processing, transport, and/or maturation of the MADH beta-subunit.</text>
</comment>
<name>A0A084EHX0_SPHYA</name>
<feature type="transmembrane region" description="Helical" evidence="8">
    <location>
        <begin position="229"/>
        <end position="251"/>
    </location>
</feature>
<dbReference type="InterPro" id="IPR009908">
    <property type="entry name" value="Methylamine_util_MauE"/>
</dbReference>
<evidence type="ECO:0000313" key="12">
    <source>
        <dbReference type="EMBL" id="MDH2131681.1"/>
    </source>
</evidence>
<comment type="subcellular location">
    <subcellularLocation>
        <location evidence="2">Membrane</location>
        <topology evidence="2">Multi-pass membrane protein</topology>
    </subcellularLocation>
</comment>
<feature type="domain" description="Glutaredoxin" evidence="9">
    <location>
        <begin position="25"/>
        <end position="76"/>
    </location>
</feature>
<dbReference type="EMBL" id="JGVR01000021">
    <property type="protein sequence ID" value="KEZ17562.1"/>
    <property type="molecule type" value="Genomic_DNA"/>
</dbReference>
<dbReference type="RefSeq" id="WP_037520981.1">
    <property type="nucleotide sequence ID" value="NZ_JAOCKX010000013.1"/>
</dbReference>
<evidence type="ECO:0000256" key="6">
    <source>
        <dbReference type="ARBA" id="ARBA00022989"/>
    </source>
</evidence>
<dbReference type="InterPro" id="IPR002109">
    <property type="entry name" value="Glutaredoxin"/>
</dbReference>
<dbReference type="PATRIC" id="fig|13690.10.peg.3389"/>
<organism evidence="11 13">
    <name type="scientific">Sphingobium yanoikuyae</name>
    <name type="common">Sphingomonas yanoikuyae</name>
    <dbReference type="NCBI Taxonomy" id="13690"/>
    <lineage>
        <taxon>Bacteria</taxon>
        <taxon>Pseudomonadati</taxon>
        <taxon>Pseudomonadota</taxon>
        <taxon>Alphaproteobacteria</taxon>
        <taxon>Sphingomonadales</taxon>
        <taxon>Sphingomonadaceae</taxon>
        <taxon>Sphingobium</taxon>
    </lineage>
</organism>
<evidence type="ECO:0000256" key="1">
    <source>
        <dbReference type="ARBA" id="ARBA00003475"/>
    </source>
</evidence>
<keyword evidence="6 8" id="KW-1133">Transmembrane helix</keyword>
<evidence type="ECO:0000256" key="4">
    <source>
        <dbReference type="ARBA" id="ARBA00019078"/>
    </source>
</evidence>
<evidence type="ECO:0000256" key="3">
    <source>
        <dbReference type="ARBA" id="ARBA00004856"/>
    </source>
</evidence>
<reference evidence="11 13" key="1">
    <citation type="submission" date="2014-03" db="EMBL/GenBank/DDBJ databases">
        <title>Genome sequence of Sphingobium yanoikuyae B1.</title>
        <authorList>
            <person name="Gan H.M."/>
            <person name="Gan H.Y."/>
            <person name="Savka M.A."/>
        </authorList>
    </citation>
    <scope>NUCLEOTIDE SEQUENCE [LARGE SCALE GENOMIC DNA]</scope>
    <source>
        <strain evidence="11 13">B1</strain>
    </source>
</reference>
<dbReference type="Pfam" id="PF07291">
    <property type="entry name" value="MauE"/>
    <property type="match status" value="1"/>
</dbReference>
<dbReference type="Proteomes" id="UP001162318">
    <property type="component" value="Unassembled WGS sequence"/>
</dbReference>
<feature type="domain" description="Methylamine utilisation protein MauE" evidence="10">
    <location>
        <begin position="130"/>
        <end position="251"/>
    </location>
</feature>
<dbReference type="EMBL" id="JAOCKX010000013">
    <property type="protein sequence ID" value="MDH2131681.1"/>
    <property type="molecule type" value="Genomic_DNA"/>
</dbReference>
<dbReference type="InterPro" id="IPR036249">
    <property type="entry name" value="Thioredoxin-like_sf"/>
</dbReference>
<evidence type="ECO:0000256" key="2">
    <source>
        <dbReference type="ARBA" id="ARBA00004141"/>
    </source>
</evidence>
<dbReference type="GO" id="GO:0030416">
    <property type="term" value="P:methylamine metabolic process"/>
    <property type="evidence" value="ECO:0007669"/>
    <property type="project" value="InterPro"/>
</dbReference>
<comment type="caution">
    <text evidence="11">The sequence shown here is derived from an EMBL/GenBank/DDBJ whole genome shotgun (WGS) entry which is preliminary data.</text>
</comment>
<dbReference type="SUPFAM" id="SSF52833">
    <property type="entry name" value="Thioredoxin-like"/>
    <property type="match status" value="1"/>
</dbReference>
<dbReference type="Gene3D" id="3.40.30.10">
    <property type="entry name" value="Glutaredoxin"/>
    <property type="match status" value="1"/>
</dbReference>
<evidence type="ECO:0000313" key="11">
    <source>
        <dbReference type="EMBL" id="KEZ17562.1"/>
    </source>
</evidence>
<dbReference type="STRING" id="13690.AX777_03970"/>
<sequence length="254" mass="27829">MSPASGNPPPEKTAQLYRMVMPGHVCPYGLKARWLLRRHGYRVEDHALTSRAETDAFKAQHDVNTTPQIFIDGRRIGGHDDLRRFLGLKVPVPGATSYVPVLAVFAVAALLALAINWLTLVPLVGLPTLERFIAIAMMLLAMLKLQDVERFATMFLNYDLLARRVIPYGRIYPFLELGAGALMLTGLAPWLSIPVALFIGGIGAISVFKAVYIEKRELKCACVGGSSNVPLGFVSLTENVMMVAMALWMVAGIH</sequence>
<keyword evidence="5 8" id="KW-0812">Transmembrane</keyword>
<feature type="transmembrane region" description="Helical" evidence="8">
    <location>
        <begin position="190"/>
        <end position="208"/>
    </location>
</feature>
<dbReference type="Proteomes" id="UP000028534">
    <property type="component" value="Unassembled WGS sequence"/>
</dbReference>
<evidence type="ECO:0000256" key="8">
    <source>
        <dbReference type="SAM" id="Phobius"/>
    </source>
</evidence>
<evidence type="ECO:0000259" key="10">
    <source>
        <dbReference type="Pfam" id="PF07291"/>
    </source>
</evidence>
<accession>A0A084EHX0</accession>
<dbReference type="UniPathway" id="UPA00895"/>
<dbReference type="AlphaFoldDB" id="A0A084EHX0"/>
<dbReference type="eggNOG" id="COG0695">
    <property type="taxonomic scope" value="Bacteria"/>
</dbReference>
<feature type="transmembrane region" description="Helical" evidence="8">
    <location>
        <begin position="98"/>
        <end position="118"/>
    </location>
</feature>
<proteinExistence type="predicted"/>
<protein>
    <recommendedName>
        <fullName evidence="4">Methylamine utilization protein MauE</fullName>
    </recommendedName>
</protein>
<evidence type="ECO:0000313" key="13">
    <source>
        <dbReference type="Proteomes" id="UP000028534"/>
    </source>
</evidence>
<dbReference type="Pfam" id="PF00462">
    <property type="entry name" value="Glutaredoxin"/>
    <property type="match status" value="1"/>
</dbReference>
<reference evidence="12" key="2">
    <citation type="submission" date="2022-09" db="EMBL/GenBank/DDBJ databases">
        <title>Intensive care unit water sources are persistently colonized with multi-drug resistant bacteria and are the site of extensive horizontal gene transfer of antibiotic resistance genes.</title>
        <authorList>
            <person name="Diorio-Toth L."/>
        </authorList>
    </citation>
    <scope>NUCLEOTIDE SEQUENCE</scope>
    <source>
        <strain evidence="12">GD03659</strain>
    </source>
</reference>
<comment type="pathway">
    <text evidence="3">One-carbon metabolism; methylamine degradation.</text>
</comment>
<evidence type="ECO:0000259" key="9">
    <source>
        <dbReference type="Pfam" id="PF00462"/>
    </source>
</evidence>